<evidence type="ECO:0000256" key="4">
    <source>
        <dbReference type="SAM" id="Phobius"/>
    </source>
</evidence>
<dbReference type="PANTHER" id="PTHR32347">
    <property type="entry name" value="EFFLUX SYSTEM COMPONENT YKNX-RELATED"/>
    <property type="match status" value="1"/>
</dbReference>
<dbReference type="GO" id="GO:0022857">
    <property type="term" value="F:transmembrane transporter activity"/>
    <property type="evidence" value="ECO:0007669"/>
    <property type="project" value="InterPro"/>
</dbReference>
<evidence type="ECO:0000256" key="2">
    <source>
        <dbReference type="ARBA" id="ARBA00009477"/>
    </source>
</evidence>
<dbReference type="Gene3D" id="1.10.287.470">
    <property type="entry name" value="Helix hairpin bin"/>
    <property type="match status" value="1"/>
</dbReference>
<evidence type="ECO:0000256" key="1">
    <source>
        <dbReference type="ARBA" id="ARBA00004196"/>
    </source>
</evidence>
<dbReference type="NCBIfam" id="TIGR01730">
    <property type="entry name" value="RND_mfp"/>
    <property type="match status" value="1"/>
</dbReference>
<protein>
    <submittedName>
        <fullName evidence="5">Efflux RND transporter periplasmic adaptor subunit</fullName>
    </submittedName>
</protein>
<dbReference type="InterPro" id="IPR050465">
    <property type="entry name" value="UPF0194_transport"/>
</dbReference>
<evidence type="ECO:0000313" key="6">
    <source>
        <dbReference type="Proteomes" id="UP000648239"/>
    </source>
</evidence>
<dbReference type="Proteomes" id="UP000648239">
    <property type="component" value="Unassembled WGS sequence"/>
</dbReference>
<evidence type="ECO:0000256" key="3">
    <source>
        <dbReference type="ARBA" id="ARBA00023054"/>
    </source>
</evidence>
<dbReference type="GO" id="GO:0016020">
    <property type="term" value="C:membrane"/>
    <property type="evidence" value="ECO:0007669"/>
    <property type="project" value="InterPro"/>
</dbReference>
<comment type="caution">
    <text evidence="5">The sequence shown here is derived from an EMBL/GenBank/DDBJ whole genome shotgun (WGS) entry which is preliminary data.</text>
</comment>
<reference evidence="5 6" key="1">
    <citation type="submission" date="2020-08" db="EMBL/GenBank/DDBJ databases">
        <title>Acidobacteriota in marine sediments use diverse sulfur dissimilation pathways.</title>
        <authorList>
            <person name="Wasmund K."/>
        </authorList>
    </citation>
    <scope>NUCLEOTIDE SEQUENCE [LARGE SCALE GENOMIC DNA]</scope>
    <source>
        <strain evidence="5">MAG AM4</strain>
    </source>
</reference>
<evidence type="ECO:0000313" key="5">
    <source>
        <dbReference type="EMBL" id="MBD3868807.1"/>
    </source>
</evidence>
<comment type="subcellular location">
    <subcellularLocation>
        <location evidence="1">Cell envelope</location>
    </subcellularLocation>
</comment>
<sequence length="371" mass="40629">MGRIIKIFIILAILSGAVVGGYAWLQGREPDESPWDLIEVTRGEITEKAVAVGQIEPRLSFHVKSKISGIVKIAAVDIGDTVHAGDPLLEIIPDPTPMELVEAERKLQTAESAFKRAEGDWQRTRALSDQGIISRDVVDARREAFERTGIEMERSRDSLELIREGRLSGRGQSMESVIRSPAEGIVLQRLVNPGDPVVPLTTFQEGTDLITIADMRDLIFRGTVDEIDVGKLQIGLEARLKIGALPDAEITGRLTRIAPQAIEQDNAKLFEVEIELAAQSAVFLRAGYSANADLIIQERTDILLLPERLMNFEGEEDGQVTWVRLPPAEPDGEPGRVDVETGLSDGLNIEIVSGVEEGDKIVELPPRDVVG</sequence>
<dbReference type="Gene3D" id="2.40.30.170">
    <property type="match status" value="1"/>
</dbReference>
<dbReference type="PANTHER" id="PTHR32347:SF14">
    <property type="entry name" value="EFFLUX SYSTEM COMPONENT YKNX-RELATED"/>
    <property type="match status" value="1"/>
</dbReference>
<proteinExistence type="inferred from homology"/>
<keyword evidence="4" id="KW-0472">Membrane</keyword>
<keyword evidence="4" id="KW-1133">Transmembrane helix</keyword>
<keyword evidence="4" id="KW-0812">Transmembrane</keyword>
<comment type="similarity">
    <text evidence="2">Belongs to the membrane fusion protein (MFP) (TC 8.A.1) family.</text>
</comment>
<feature type="transmembrane region" description="Helical" evidence="4">
    <location>
        <begin position="7"/>
        <end position="25"/>
    </location>
</feature>
<dbReference type="Gene3D" id="6.20.50.140">
    <property type="match status" value="1"/>
</dbReference>
<name>A0A8J6Y232_9BACT</name>
<dbReference type="AlphaFoldDB" id="A0A8J6Y232"/>
<dbReference type="Gene3D" id="2.40.50.100">
    <property type="match status" value="1"/>
</dbReference>
<gene>
    <name evidence="5" type="ORF">IFK94_11835</name>
</gene>
<dbReference type="GO" id="GO:0030313">
    <property type="term" value="C:cell envelope"/>
    <property type="evidence" value="ECO:0007669"/>
    <property type="project" value="UniProtKB-SubCell"/>
</dbReference>
<dbReference type="EMBL" id="JACXWD010000044">
    <property type="protein sequence ID" value="MBD3868807.1"/>
    <property type="molecule type" value="Genomic_DNA"/>
</dbReference>
<dbReference type="InterPro" id="IPR006143">
    <property type="entry name" value="RND_pump_MFP"/>
</dbReference>
<dbReference type="SUPFAM" id="SSF111369">
    <property type="entry name" value="HlyD-like secretion proteins"/>
    <property type="match status" value="1"/>
</dbReference>
<organism evidence="5 6">
    <name type="scientific">Candidatus Polarisedimenticola svalbardensis</name>
    <dbReference type="NCBI Taxonomy" id="2886004"/>
    <lineage>
        <taxon>Bacteria</taxon>
        <taxon>Pseudomonadati</taxon>
        <taxon>Acidobacteriota</taxon>
        <taxon>Candidatus Polarisedimenticolia</taxon>
        <taxon>Candidatus Polarisedimenticolales</taxon>
        <taxon>Candidatus Polarisedimenticolaceae</taxon>
        <taxon>Candidatus Polarisedimenticola</taxon>
    </lineage>
</organism>
<keyword evidence="3" id="KW-0175">Coiled coil</keyword>
<accession>A0A8J6Y232</accession>